<dbReference type="EMBL" id="JARJLG010000013">
    <property type="protein sequence ID" value="KAJ7775968.1"/>
    <property type="molecule type" value="Genomic_DNA"/>
</dbReference>
<dbReference type="InterPro" id="IPR057722">
    <property type="entry name" value="AsqO/PenF-like_C"/>
</dbReference>
<organism evidence="4 5">
    <name type="scientific">Mycena maculata</name>
    <dbReference type="NCBI Taxonomy" id="230809"/>
    <lineage>
        <taxon>Eukaryota</taxon>
        <taxon>Fungi</taxon>
        <taxon>Dikarya</taxon>
        <taxon>Basidiomycota</taxon>
        <taxon>Agaricomycotina</taxon>
        <taxon>Agaricomycetes</taxon>
        <taxon>Agaricomycetidae</taxon>
        <taxon>Agaricales</taxon>
        <taxon>Marasmiineae</taxon>
        <taxon>Mycenaceae</taxon>
        <taxon>Mycena</taxon>
    </lineage>
</organism>
<name>A0AAD7K0W4_9AGAR</name>
<comment type="caution">
    <text evidence="4">The sequence shown here is derived from an EMBL/GenBank/DDBJ whole genome shotgun (WGS) entry which is preliminary data.</text>
</comment>
<evidence type="ECO:0000256" key="1">
    <source>
        <dbReference type="SAM" id="SignalP"/>
    </source>
</evidence>
<feature type="chain" id="PRO_5042206938" description="Hydroxyneurosporene synthase" evidence="1">
    <location>
        <begin position="21"/>
        <end position="375"/>
    </location>
</feature>
<dbReference type="Pfam" id="PF24137">
    <property type="entry name" value="DA_N"/>
    <property type="match status" value="1"/>
</dbReference>
<keyword evidence="1" id="KW-0732">Signal</keyword>
<dbReference type="InterPro" id="IPR056402">
    <property type="entry name" value="DA_N"/>
</dbReference>
<reference evidence="4" key="1">
    <citation type="submission" date="2023-03" db="EMBL/GenBank/DDBJ databases">
        <title>Massive genome expansion in bonnet fungi (Mycena s.s.) driven by repeated elements and novel gene families across ecological guilds.</title>
        <authorList>
            <consortium name="Lawrence Berkeley National Laboratory"/>
            <person name="Harder C.B."/>
            <person name="Miyauchi S."/>
            <person name="Viragh M."/>
            <person name="Kuo A."/>
            <person name="Thoen E."/>
            <person name="Andreopoulos B."/>
            <person name="Lu D."/>
            <person name="Skrede I."/>
            <person name="Drula E."/>
            <person name="Henrissat B."/>
            <person name="Morin E."/>
            <person name="Kohler A."/>
            <person name="Barry K."/>
            <person name="LaButti K."/>
            <person name="Morin E."/>
            <person name="Salamov A."/>
            <person name="Lipzen A."/>
            <person name="Mereny Z."/>
            <person name="Hegedus B."/>
            <person name="Baldrian P."/>
            <person name="Stursova M."/>
            <person name="Weitz H."/>
            <person name="Taylor A."/>
            <person name="Grigoriev I.V."/>
            <person name="Nagy L.G."/>
            <person name="Martin F."/>
            <person name="Kauserud H."/>
        </authorList>
    </citation>
    <scope>NUCLEOTIDE SEQUENCE</scope>
    <source>
        <strain evidence="4">CBHHK188m</strain>
    </source>
</reference>
<feature type="signal peptide" evidence="1">
    <location>
        <begin position="1"/>
        <end position="20"/>
    </location>
</feature>
<sequence length="375" mass="40015">MILIGSRSLLLASFVVFAWATVSNIYHIPSALSNAPNHAQFTSNNTGLDAPKVHPINASAFDWWYFDVVSTDPASFASAVVVFYTASSTAIPGQAPSNMTLPVQIWLTFPNGTQIFAQTQADAATVTAEGDFSSGDWHGSGFSWQYAQDSGTGSFNILIDAPDSQIKGTINFQPRAPAHYPCGPAQGGQNMEVGPQIGWANALPDAVSTVDLIVSGTKLSFSGAGYHDKNWSDQPLISNLASWYWGHGRIGPYSIVWFDFLALNGTEYVSAYASKGHSILVASCEPGSIRVRPTGQNSMYPPHISTGDPSGYHITLGLGTEGSLELNVSVEVQIAAIPPIYTRSKGRVTGVLTTVGREVEEMAGVALFEQFALTE</sequence>
<evidence type="ECO:0000313" key="4">
    <source>
        <dbReference type="EMBL" id="KAJ7775968.1"/>
    </source>
</evidence>
<dbReference type="AlphaFoldDB" id="A0AAD7K0W4"/>
<feature type="domain" description="Diels-Alderase N-terminal" evidence="2">
    <location>
        <begin position="27"/>
        <end position="231"/>
    </location>
</feature>
<evidence type="ECO:0000259" key="2">
    <source>
        <dbReference type="Pfam" id="PF24137"/>
    </source>
</evidence>
<evidence type="ECO:0000259" key="3">
    <source>
        <dbReference type="Pfam" id="PF25581"/>
    </source>
</evidence>
<proteinExistence type="predicted"/>
<keyword evidence="5" id="KW-1185">Reference proteome</keyword>
<dbReference type="SUPFAM" id="SSF159245">
    <property type="entry name" value="AttH-like"/>
    <property type="match status" value="1"/>
</dbReference>
<evidence type="ECO:0008006" key="6">
    <source>
        <dbReference type="Google" id="ProtNLM"/>
    </source>
</evidence>
<evidence type="ECO:0000313" key="5">
    <source>
        <dbReference type="Proteomes" id="UP001215280"/>
    </source>
</evidence>
<accession>A0AAD7K0W4</accession>
<gene>
    <name evidence="4" type="ORF">DFH07DRAFT_798908</name>
</gene>
<protein>
    <recommendedName>
        <fullName evidence="6">Hydroxyneurosporene synthase</fullName>
    </recommendedName>
</protein>
<dbReference type="Pfam" id="PF25581">
    <property type="entry name" value="AsqO_C"/>
    <property type="match status" value="1"/>
</dbReference>
<feature type="domain" description="AsqO/PenF-like C-terminal" evidence="3">
    <location>
        <begin position="238"/>
        <end position="372"/>
    </location>
</feature>
<dbReference type="Proteomes" id="UP001215280">
    <property type="component" value="Unassembled WGS sequence"/>
</dbReference>